<dbReference type="Pfam" id="PF01381">
    <property type="entry name" value="HTH_3"/>
    <property type="match status" value="1"/>
</dbReference>
<proteinExistence type="predicted"/>
<dbReference type="CDD" id="cd00093">
    <property type="entry name" value="HTH_XRE"/>
    <property type="match status" value="1"/>
</dbReference>
<name>A0ABM8SL86_9XANT</name>
<accession>A0ABM8SL86</accession>
<evidence type="ECO:0000313" key="2">
    <source>
        <dbReference type="EMBL" id="CAE6816575.1"/>
    </source>
</evidence>
<evidence type="ECO:0000313" key="3">
    <source>
        <dbReference type="Proteomes" id="UP000835287"/>
    </source>
</evidence>
<feature type="domain" description="HTH cro/C1-type" evidence="1">
    <location>
        <begin position="17"/>
        <end position="42"/>
    </location>
</feature>
<dbReference type="Gene3D" id="1.10.10.10">
    <property type="entry name" value="Winged helix-like DNA-binding domain superfamily/Winged helix DNA-binding domain"/>
    <property type="match status" value="2"/>
</dbReference>
<sequence>MNPRNRGLGGHSPQHVQALLNQGLTQRALAERVGVTHQAVSRFVRRHGLLSGGLQAYRSRQADQVAQRRRQVRQLLKEGRTSAEVAARLGVSIAMVSLDRQALGLGGAPIRSKQRTLCGLTRGQVQARLKAVSRAQLARELGVSSSAVYRFCKKTGLISS</sequence>
<dbReference type="RefSeq" id="WP_425609390.1">
    <property type="nucleotide sequence ID" value="NZ_HG992338.1"/>
</dbReference>
<protein>
    <recommendedName>
        <fullName evidence="1">HTH cro/C1-type domain-containing protein</fullName>
    </recommendedName>
</protein>
<dbReference type="EMBL" id="HG992338">
    <property type="protein sequence ID" value="CAE6816587.1"/>
    <property type="molecule type" value="Genomic_DNA"/>
</dbReference>
<dbReference type="Proteomes" id="UP000835287">
    <property type="component" value="Chromosome"/>
</dbReference>
<evidence type="ECO:0000259" key="1">
    <source>
        <dbReference type="PROSITE" id="PS50943"/>
    </source>
</evidence>
<dbReference type="InterPro" id="IPR036388">
    <property type="entry name" value="WH-like_DNA-bd_sf"/>
</dbReference>
<dbReference type="InterPro" id="IPR010982">
    <property type="entry name" value="Lambda_DNA-bd_dom_sf"/>
</dbReference>
<gene>
    <name evidence="2" type="ORF">XAC301_32630</name>
</gene>
<dbReference type="SUPFAM" id="SSF47413">
    <property type="entry name" value="lambda repressor-like DNA-binding domains"/>
    <property type="match status" value="1"/>
</dbReference>
<dbReference type="PROSITE" id="PS50943">
    <property type="entry name" value="HTH_CROC1"/>
    <property type="match status" value="1"/>
</dbReference>
<organism evidence="2 3">
    <name type="scientific">Xanthomonas arboricola pv. corylina</name>
    <dbReference type="NCBI Taxonomy" id="487821"/>
    <lineage>
        <taxon>Bacteria</taxon>
        <taxon>Pseudomonadati</taxon>
        <taxon>Pseudomonadota</taxon>
        <taxon>Gammaproteobacteria</taxon>
        <taxon>Lysobacterales</taxon>
        <taxon>Lysobacteraceae</taxon>
        <taxon>Xanthomonas</taxon>
    </lineage>
</organism>
<keyword evidence="3" id="KW-1185">Reference proteome</keyword>
<reference evidence="2 3" key="1">
    <citation type="submission" date="2021-02" db="EMBL/GenBank/DDBJ databases">
        <authorList>
            <person name="Pothier F. J."/>
        </authorList>
    </citation>
    <scope>NUCLEOTIDE SEQUENCE [LARGE SCALE GENOMIC DNA]</scope>
    <source>
        <strain evidence="2 3">301</strain>
    </source>
</reference>
<dbReference type="EMBL" id="HG992338">
    <property type="protein sequence ID" value="CAE6816575.1"/>
    <property type="molecule type" value="Genomic_DNA"/>
</dbReference>
<dbReference type="InterPro" id="IPR001387">
    <property type="entry name" value="Cro/C1-type_HTH"/>
</dbReference>